<name>F6YKT4_CIOIN</name>
<reference evidence="1" key="2">
    <citation type="submission" date="2025-08" db="UniProtKB">
        <authorList>
            <consortium name="Ensembl"/>
        </authorList>
    </citation>
    <scope>IDENTIFICATION</scope>
</reference>
<dbReference type="HOGENOM" id="CLU_1288517_0_0_1"/>
<dbReference type="SUPFAM" id="SSF51126">
    <property type="entry name" value="Pectin lyase-like"/>
    <property type="match status" value="1"/>
</dbReference>
<accession>F6YKT4</accession>
<dbReference type="Gene3D" id="2.160.20.10">
    <property type="entry name" value="Single-stranded right-handed beta-helix, Pectin lyase-like"/>
    <property type="match status" value="1"/>
</dbReference>
<dbReference type="InterPro" id="IPR012334">
    <property type="entry name" value="Pectin_lyas_fold"/>
</dbReference>
<keyword evidence="2" id="KW-1185">Reference proteome</keyword>
<evidence type="ECO:0000313" key="1">
    <source>
        <dbReference type="Ensembl" id="ENSCINP00000003054.3"/>
    </source>
</evidence>
<evidence type="ECO:0008006" key="3">
    <source>
        <dbReference type="Google" id="ProtNLM"/>
    </source>
</evidence>
<sequence>MQDCGIAQNMSICHIHALISNNTIHNSESYYYGAIGVYTDTAASSVSVTRNWIYKLADCAVNFHCGQNNIAVNNMIYHISPKRVFGVCNPSVGDDGRMPRQTMTFQHNVIYITNTAARLYGRGDFWVNSVPKVDWNNYYFKPSSYQQFTAFFSKTMAPSEWVENAGNDGNSVVADPLFKDLLKDDYRLTETSPGFKQNIESVDLRYVLSDSGAC</sequence>
<dbReference type="AlphaFoldDB" id="F6YKT4"/>
<evidence type="ECO:0000313" key="2">
    <source>
        <dbReference type="Proteomes" id="UP000008144"/>
    </source>
</evidence>
<organism evidence="1 2">
    <name type="scientific">Ciona intestinalis</name>
    <name type="common">Transparent sea squirt</name>
    <name type="synonym">Ascidia intestinalis</name>
    <dbReference type="NCBI Taxonomy" id="7719"/>
    <lineage>
        <taxon>Eukaryota</taxon>
        <taxon>Metazoa</taxon>
        <taxon>Chordata</taxon>
        <taxon>Tunicata</taxon>
        <taxon>Ascidiacea</taxon>
        <taxon>Phlebobranchia</taxon>
        <taxon>Cionidae</taxon>
        <taxon>Ciona</taxon>
    </lineage>
</organism>
<dbReference type="Ensembl" id="ENSCINT00000003054.3">
    <property type="protein sequence ID" value="ENSCINP00000003054.3"/>
    <property type="gene ID" value="ENSCING00000001544.3"/>
</dbReference>
<reference evidence="1" key="3">
    <citation type="submission" date="2025-09" db="UniProtKB">
        <authorList>
            <consortium name="Ensembl"/>
        </authorList>
    </citation>
    <scope>IDENTIFICATION</scope>
</reference>
<reference evidence="2" key="1">
    <citation type="journal article" date="2002" name="Science">
        <title>The draft genome of Ciona intestinalis: insights into chordate and vertebrate origins.</title>
        <authorList>
            <person name="Dehal P."/>
            <person name="Satou Y."/>
            <person name="Campbell R.K."/>
            <person name="Chapman J."/>
            <person name="Degnan B."/>
            <person name="De Tomaso A."/>
            <person name="Davidson B."/>
            <person name="Di Gregorio A."/>
            <person name="Gelpke M."/>
            <person name="Goodstein D.M."/>
            <person name="Harafuji N."/>
            <person name="Hastings K.E."/>
            <person name="Ho I."/>
            <person name="Hotta K."/>
            <person name="Huang W."/>
            <person name="Kawashima T."/>
            <person name="Lemaire P."/>
            <person name="Martinez D."/>
            <person name="Meinertzhagen I.A."/>
            <person name="Necula S."/>
            <person name="Nonaka M."/>
            <person name="Putnam N."/>
            <person name="Rash S."/>
            <person name="Saiga H."/>
            <person name="Satake M."/>
            <person name="Terry A."/>
            <person name="Yamada L."/>
            <person name="Wang H.G."/>
            <person name="Awazu S."/>
            <person name="Azumi K."/>
            <person name="Boore J."/>
            <person name="Branno M."/>
            <person name="Chin-Bow S."/>
            <person name="DeSantis R."/>
            <person name="Doyle S."/>
            <person name="Francino P."/>
            <person name="Keys D.N."/>
            <person name="Haga S."/>
            <person name="Hayashi H."/>
            <person name="Hino K."/>
            <person name="Imai K.S."/>
            <person name="Inaba K."/>
            <person name="Kano S."/>
            <person name="Kobayashi K."/>
            <person name="Kobayashi M."/>
            <person name="Lee B.I."/>
            <person name="Makabe K.W."/>
            <person name="Manohar C."/>
            <person name="Matassi G."/>
            <person name="Medina M."/>
            <person name="Mochizuki Y."/>
            <person name="Mount S."/>
            <person name="Morishita T."/>
            <person name="Miura S."/>
            <person name="Nakayama A."/>
            <person name="Nishizaka S."/>
            <person name="Nomoto H."/>
            <person name="Ohta F."/>
            <person name="Oishi K."/>
            <person name="Rigoutsos I."/>
            <person name="Sano M."/>
            <person name="Sasaki A."/>
            <person name="Sasakura Y."/>
            <person name="Shoguchi E."/>
            <person name="Shin-i T."/>
            <person name="Spagnuolo A."/>
            <person name="Stainier D."/>
            <person name="Suzuki M.M."/>
            <person name="Tassy O."/>
            <person name="Takatori N."/>
            <person name="Tokuoka M."/>
            <person name="Yagi K."/>
            <person name="Yoshizaki F."/>
            <person name="Wada S."/>
            <person name="Zhang C."/>
            <person name="Hyatt P.D."/>
            <person name="Larimer F."/>
            <person name="Detter C."/>
            <person name="Doggett N."/>
            <person name="Glavina T."/>
            <person name="Hawkins T."/>
            <person name="Richardson P."/>
            <person name="Lucas S."/>
            <person name="Kohara Y."/>
            <person name="Levine M."/>
            <person name="Satoh N."/>
            <person name="Rokhsar D.S."/>
        </authorList>
    </citation>
    <scope>NUCLEOTIDE SEQUENCE [LARGE SCALE GENOMIC DNA]</scope>
</reference>
<dbReference type="InParanoid" id="F6YKT4"/>
<dbReference type="OMA" id="SICHIHA"/>
<dbReference type="Proteomes" id="UP000008144">
    <property type="component" value="Unassembled WGS sequence"/>
</dbReference>
<dbReference type="GeneTree" id="ENSGT00390000000829"/>
<dbReference type="InterPro" id="IPR011050">
    <property type="entry name" value="Pectin_lyase_fold/virulence"/>
</dbReference>
<proteinExistence type="predicted"/>
<protein>
    <recommendedName>
        <fullName evidence="3">Right handed beta helix domain-containing protein</fullName>
    </recommendedName>
</protein>